<accession>A0ABT1QVN9</accession>
<keyword evidence="2" id="KW-1185">Reference proteome</keyword>
<evidence type="ECO:0000313" key="1">
    <source>
        <dbReference type="EMBL" id="MCQ4166362.1"/>
    </source>
</evidence>
<dbReference type="RefSeq" id="WP_255915552.1">
    <property type="nucleotide sequence ID" value="NZ_JANFQO010000016.1"/>
</dbReference>
<organism evidence="1 2">
    <name type="scientific">Tahibacter harae</name>
    <dbReference type="NCBI Taxonomy" id="2963937"/>
    <lineage>
        <taxon>Bacteria</taxon>
        <taxon>Pseudomonadati</taxon>
        <taxon>Pseudomonadota</taxon>
        <taxon>Gammaproteobacteria</taxon>
        <taxon>Lysobacterales</taxon>
        <taxon>Rhodanobacteraceae</taxon>
        <taxon>Tahibacter</taxon>
    </lineage>
</organism>
<protein>
    <recommendedName>
        <fullName evidence="3">Nif11 domain-containing protein</fullName>
    </recommendedName>
</protein>
<gene>
    <name evidence="1" type="ORF">NM961_16710</name>
</gene>
<comment type="caution">
    <text evidence="1">The sequence shown here is derived from an EMBL/GenBank/DDBJ whole genome shotgun (WGS) entry which is preliminary data.</text>
</comment>
<proteinExistence type="predicted"/>
<dbReference type="EMBL" id="JANFQO010000016">
    <property type="protein sequence ID" value="MCQ4166362.1"/>
    <property type="molecule type" value="Genomic_DNA"/>
</dbReference>
<name>A0ABT1QVN9_9GAMM</name>
<reference evidence="1" key="1">
    <citation type="submission" date="2022-07" db="EMBL/GenBank/DDBJ databases">
        <title>Tahibacter sp., a new gammaproteobacterium isolated from the silt sample collected at pig farm.</title>
        <authorList>
            <person name="Chen H."/>
        </authorList>
    </citation>
    <scope>NUCLEOTIDE SEQUENCE</scope>
    <source>
        <strain evidence="1">P2K</strain>
    </source>
</reference>
<sequence length="94" mass="10395">MESDQLFEALESVADEASFVRYVELLAAERRVAETLALSVDGFQGEWANQTIAEFLAAALAWAADSGFGERRGPKASNPWQRSAHFLWAGRGYE</sequence>
<dbReference type="Proteomes" id="UP001165498">
    <property type="component" value="Unassembled WGS sequence"/>
</dbReference>
<evidence type="ECO:0000313" key="2">
    <source>
        <dbReference type="Proteomes" id="UP001165498"/>
    </source>
</evidence>
<evidence type="ECO:0008006" key="3">
    <source>
        <dbReference type="Google" id="ProtNLM"/>
    </source>
</evidence>